<organism evidence="1 2">
    <name type="scientific">Vaccinium darrowii</name>
    <dbReference type="NCBI Taxonomy" id="229202"/>
    <lineage>
        <taxon>Eukaryota</taxon>
        <taxon>Viridiplantae</taxon>
        <taxon>Streptophyta</taxon>
        <taxon>Embryophyta</taxon>
        <taxon>Tracheophyta</taxon>
        <taxon>Spermatophyta</taxon>
        <taxon>Magnoliopsida</taxon>
        <taxon>eudicotyledons</taxon>
        <taxon>Gunneridae</taxon>
        <taxon>Pentapetalae</taxon>
        <taxon>asterids</taxon>
        <taxon>Ericales</taxon>
        <taxon>Ericaceae</taxon>
        <taxon>Vaccinioideae</taxon>
        <taxon>Vaccinieae</taxon>
        <taxon>Vaccinium</taxon>
    </lineage>
</organism>
<dbReference type="Proteomes" id="UP000828048">
    <property type="component" value="Chromosome 12"/>
</dbReference>
<dbReference type="EMBL" id="CM037162">
    <property type="protein sequence ID" value="KAH7863968.1"/>
    <property type="molecule type" value="Genomic_DNA"/>
</dbReference>
<evidence type="ECO:0000313" key="2">
    <source>
        <dbReference type="Proteomes" id="UP000828048"/>
    </source>
</evidence>
<evidence type="ECO:0000313" key="1">
    <source>
        <dbReference type="EMBL" id="KAH7863968.1"/>
    </source>
</evidence>
<name>A0ACB7ZDY8_9ERIC</name>
<gene>
    <name evidence="1" type="ORF">Vadar_024124</name>
</gene>
<reference evidence="1 2" key="1">
    <citation type="journal article" date="2021" name="Hortic Res">
        <title>High-quality reference genome and annotation aids understanding of berry development for evergreen blueberry (Vaccinium darrowii).</title>
        <authorList>
            <person name="Yu J."/>
            <person name="Hulse-Kemp A.M."/>
            <person name="Babiker E."/>
            <person name="Staton M."/>
        </authorList>
    </citation>
    <scope>NUCLEOTIDE SEQUENCE [LARGE SCALE GENOMIC DNA]</scope>
    <source>
        <strain evidence="2">cv. NJ 8807/NJ 8810</strain>
        <tissue evidence="1">Young leaf</tissue>
    </source>
</reference>
<proteinExistence type="predicted"/>
<accession>A0ACB7ZDY8</accession>
<comment type="caution">
    <text evidence="1">The sequence shown here is derived from an EMBL/GenBank/DDBJ whole genome shotgun (WGS) entry which is preliminary data.</text>
</comment>
<keyword evidence="2" id="KW-1185">Reference proteome</keyword>
<sequence length="186" mass="20735">MSVPSSDYRSFSPTTNSSAGVFSRTVATTQSLFATRRPWRQLTGTLPMSFSRPQTLGEATNRIKRNLNYFRVNYAMFVLVVLFLSLLWHPVSMIVYLIVSVAWISLYFSRGEPFVVFNRSVDDRVVLVVLSVVTIVAVVLTGVWLNVLVSVLIAMAIVCLHAAFRVPDDLFLDEEEAAGGLLSVVR</sequence>
<protein>
    <submittedName>
        <fullName evidence="1">Uncharacterized protein</fullName>
    </submittedName>
</protein>